<dbReference type="InterPro" id="IPR001650">
    <property type="entry name" value="Helicase_C-like"/>
</dbReference>
<dbReference type="InterPro" id="IPR049614">
    <property type="entry name" value="HrpB_DEXH"/>
</dbReference>
<dbReference type="Gene3D" id="3.40.50.300">
    <property type="entry name" value="P-loop containing nucleotide triphosphate hydrolases"/>
    <property type="match status" value="2"/>
</dbReference>
<dbReference type="Pfam" id="PF24473">
    <property type="entry name" value="CON_HrpB"/>
    <property type="match status" value="1"/>
</dbReference>
<dbReference type="InterPro" id="IPR010225">
    <property type="entry name" value="HrpB"/>
</dbReference>
<dbReference type="PIRSF" id="PIRSF005496">
    <property type="entry name" value="ATP_hel_hrpB"/>
    <property type="match status" value="1"/>
</dbReference>
<dbReference type="Pfam" id="PF00271">
    <property type="entry name" value="Helicase_C"/>
    <property type="match status" value="1"/>
</dbReference>
<evidence type="ECO:0000256" key="5">
    <source>
        <dbReference type="SAM" id="MobiDB-lite"/>
    </source>
</evidence>
<keyword evidence="9" id="KW-1185">Reference proteome</keyword>
<evidence type="ECO:0000256" key="1">
    <source>
        <dbReference type="ARBA" id="ARBA00022741"/>
    </source>
</evidence>
<sequence>MDFPALEALPQLRDALRGSGLALLQAPPGAGKSTVLPLELLHEPWLAGRRVVMLQPRRVAARAVAARMAELLGETVGETVGYRVRFESRSSARTRLEVVTEGILTRQLQRDPELAGVGLVIFDEFHERSLQADLAYTLCREVQGALRDDLRLLVMSATLSADLPARLGADLPVIRAEGRPHPVELRYLEADPQGPIAPTVARAVAQALERHPGDVLAFLPGVGEIRAVARLLEERHPEVRICPLYGDLPLDEQRRALLPDPQGRRRVVLATSIAETSLTLEGVRVVVDSGYARHAVFDPRSALTRLVTGRVTADSAAQRAGRAGRTAPGVAYRLWSERTQALLPPARPPEILEADLAPLTLELAQWGVRDAAELAWPDPPPARALEAARDLLLRLEAIDADGRITGRGARMLELPTHPRLAHLLLEGQAMGLAALACDVAALLEERDPLEREAGADLTRRVEALRAWRRAGARGEGVLARIERLSRQWRAQLRVGPEDAAPRPQDVGALIALAYPERVARRREQDRHRYRLAGGRGVRLEESDPLSGSDWLAVAQLDAGAEEGRVYLAAELDPTALEAHARDLEVVRWDARAGTLVAQRERRFGELIISTRPLNEVPPAQRLTALLEALRTEGLGLLNWTPQARQWQARVLSLRSWRPDEAWPDVSDSGLLASLEDWLGPQLGAVRRREDFARIDLEAALSALLPWPLPRQLDELAPARLTVPSGSAVRLEYAPDGSAPVLAVKLQELFGLADTPAVNGGRTPVLLHLLSPAGRPVQVTQDLRGFWERGYFEARKELRGRYPRHPWPDDPWTAEPTRRAKPRGT</sequence>
<dbReference type="InterPro" id="IPR007502">
    <property type="entry name" value="Helicase-assoc_dom"/>
</dbReference>
<dbReference type="PROSITE" id="PS51194">
    <property type="entry name" value="HELICASE_CTER"/>
    <property type="match status" value="1"/>
</dbReference>
<proteinExistence type="predicted"/>
<keyword evidence="2 8" id="KW-0378">Hydrolase</keyword>
<dbReference type="Proteomes" id="UP000569951">
    <property type="component" value="Unassembled WGS sequence"/>
</dbReference>
<dbReference type="CDD" id="cd17990">
    <property type="entry name" value="DEXHc_HrpB"/>
    <property type="match status" value="1"/>
</dbReference>
<feature type="domain" description="Helicase C-terminal" evidence="7">
    <location>
        <begin position="203"/>
        <end position="367"/>
    </location>
</feature>
<dbReference type="CDD" id="cd18791">
    <property type="entry name" value="SF2_C_RHA"/>
    <property type="match status" value="1"/>
</dbReference>
<dbReference type="AlphaFoldDB" id="A0A841I054"/>
<dbReference type="GO" id="GO:0005524">
    <property type="term" value="F:ATP binding"/>
    <property type="evidence" value="ECO:0007669"/>
    <property type="project" value="UniProtKB-KW"/>
</dbReference>
<keyword evidence="3 8" id="KW-0347">Helicase</keyword>
<keyword evidence="4" id="KW-0067">ATP-binding</keyword>
<dbReference type="SMART" id="SM00847">
    <property type="entry name" value="HA2"/>
    <property type="match status" value="1"/>
</dbReference>
<evidence type="ECO:0000256" key="2">
    <source>
        <dbReference type="ARBA" id="ARBA00022801"/>
    </source>
</evidence>
<gene>
    <name evidence="8" type="ORF">HNR42_002463</name>
</gene>
<dbReference type="Gene3D" id="1.20.120.1080">
    <property type="match status" value="1"/>
</dbReference>
<evidence type="ECO:0000313" key="9">
    <source>
        <dbReference type="Proteomes" id="UP000569951"/>
    </source>
</evidence>
<comment type="caution">
    <text evidence="8">The sequence shown here is derived from an EMBL/GenBank/DDBJ whole genome shotgun (WGS) entry which is preliminary data.</text>
</comment>
<dbReference type="InterPro" id="IPR013689">
    <property type="entry name" value="RNA_helicase_ATP-dep_HrpB_C"/>
</dbReference>
<dbReference type="EC" id="3.6.4.13" evidence="8"/>
<dbReference type="Pfam" id="PF00270">
    <property type="entry name" value="DEAD"/>
    <property type="match status" value="1"/>
</dbReference>
<evidence type="ECO:0000256" key="3">
    <source>
        <dbReference type="ARBA" id="ARBA00022806"/>
    </source>
</evidence>
<dbReference type="EMBL" id="JACHHG010000009">
    <property type="protein sequence ID" value="MBB6099027.1"/>
    <property type="molecule type" value="Genomic_DNA"/>
</dbReference>
<dbReference type="RefSeq" id="WP_183987786.1">
    <property type="nucleotide sequence ID" value="NZ_JACHHG010000009.1"/>
</dbReference>
<dbReference type="SMART" id="SM00487">
    <property type="entry name" value="DEXDc"/>
    <property type="match status" value="1"/>
</dbReference>
<evidence type="ECO:0000256" key="4">
    <source>
        <dbReference type="ARBA" id="ARBA00022840"/>
    </source>
</evidence>
<dbReference type="InterPro" id="IPR014001">
    <property type="entry name" value="Helicase_ATP-bd"/>
</dbReference>
<accession>A0A841I054</accession>
<dbReference type="InterPro" id="IPR056329">
    <property type="entry name" value="CON_HrpB"/>
</dbReference>
<dbReference type="PANTHER" id="PTHR43519">
    <property type="entry name" value="ATP-DEPENDENT RNA HELICASE HRPB"/>
    <property type="match status" value="1"/>
</dbReference>
<name>A0A841I054_9DEIO</name>
<dbReference type="SUPFAM" id="SSF52540">
    <property type="entry name" value="P-loop containing nucleoside triphosphate hydrolases"/>
    <property type="match status" value="1"/>
</dbReference>
<dbReference type="GO" id="GO:0016787">
    <property type="term" value="F:hydrolase activity"/>
    <property type="evidence" value="ECO:0007669"/>
    <property type="project" value="UniProtKB-KW"/>
</dbReference>
<feature type="region of interest" description="Disordered" evidence="5">
    <location>
        <begin position="802"/>
        <end position="824"/>
    </location>
</feature>
<dbReference type="GO" id="GO:0003676">
    <property type="term" value="F:nucleic acid binding"/>
    <property type="evidence" value="ECO:0007669"/>
    <property type="project" value="InterPro"/>
</dbReference>
<dbReference type="PANTHER" id="PTHR43519:SF1">
    <property type="entry name" value="ATP-DEPENDENT RNA HELICASE HRPB"/>
    <property type="match status" value="1"/>
</dbReference>
<organism evidence="8 9">
    <name type="scientific">Deinobacterium chartae</name>
    <dbReference type="NCBI Taxonomy" id="521158"/>
    <lineage>
        <taxon>Bacteria</taxon>
        <taxon>Thermotogati</taxon>
        <taxon>Deinococcota</taxon>
        <taxon>Deinococci</taxon>
        <taxon>Deinococcales</taxon>
        <taxon>Deinococcaceae</taxon>
        <taxon>Deinobacterium</taxon>
    </lineage>
</organism>
<reference evidence="8 9" key="1">
    <citation type="submission" date="2020-08" db="EMBL/GenBank/DDBJ databases">
        <title>Genomic Encyclopedia of Type Strains, Phase IV (KMG-IV): sequencing the most valuable type-strain genomes for metagenomic binning, comparative biology and taxonomic classification.</title>
        <authorList>
            <person name="Goeker M."/>
        </authorList>
    </citation>
    <scope>NUCLEOTIDE SEQUENCE [LARGE SCALE GENOMIC DNA]</scope>
    <source>
        <strain evidence="8 9">DSM 21458</strain>
    </source>
</reference>
<dbReference type="SMART" id="SM00490">
    <property type="entry name" value="HELICc"/>
    <property type="match status" value="1"/>
</dbReference>
<evidence type="ECO:0000313" key="8">
    <source>
        <dbReference type="EMBL" id="MBB6099027.1"/>
    </source>
</evidence>
<dbReference type="InterPro" id="IPR011545">
    <property type="entry name" value="DEAD/DEAH_box_helicase_dom"/>
</dbReference>
<evidence type="ECO:0000259" key="6">
    <source>
        <dbReference type="PROSITE" id="PS51192"/>
    </source>
</evidence>
<dbReference type="FunFam" id="3.40.50.300:FF:002125">
    <property type="entry name" value="ATP-dependent helicase HrpB"/>
    <property type="match status" value="1"/>
</dbReference>
<evidence type="ECO:0000259" key="7">
    <source>
        <dbReference type="PROSITE" id="PS51194"/>
    </source>
</evidence>
<protein>
    <submittedName>
        <fullName evidence="8">ATP-dependent helicase HrpB</fullName>
        <ecNumber evidence="8">3.6.4.13</ecNumber>
    </submittedName>
</protein>
<dbReference type="InterPro" id="IPR027417">
    <property type="entry name" value="P-loop_NTPase"/>
</dbReference>
<keyword evidence="1" id="KW-0547">Nucleotide-binding</keyword>
<dbReference type="GO" id="GO:0003724">
    <property type="term" value="F:RNA helicase activity"/>
    <property type="evidence" value="ECO:0007669"/>
    <property type="project" value="UniProtKB-EC"/>
</dbReference>
<dbReference type="Pfam" id="PF08482">
    <property type="entry name" value="HrpB_C"/>
    <property type="match status" value="1"/>
</dbReference>
<dbReference type="PROSITE" id="PS51192">
    <property type="entry name" value="HELICASE_ATP_BIND_1"/>
    <property type="match status" value="1"/>
</dbReference>
<feature type="domain" description="Helicase ATP-binding" evidence="6">
    <location>
        <begin position="13"/>
        <end position="177"/>
    </location>
</feature>
<dbReference type="NCBIfam" id="TIGR01970">
    <property type="entry name" value="DEAH_box_HrpB"/>
    <property type="match status" value="1"/>
</dbReference>